<sequence length="78" mass="8853">MNHDEHVQHIEDVYRQLVKGVGRERVTEANAPALIRRSEQDGHHVLAEELREWLNPAKPGRPATGAPTRGFNKDNAKH</sequence>
<dbReference type="Proteomes" id="UP001336250">
    <property type="component" value="Unassembled WGS sequence"/>
</dbReference>
<dbReference type="AlphaFoldDB" id="A0AAW9QQD9"/>
<gene>
    <name evidence="2" type="ORF">V4F39_27135</name>
</gene>
<comment type="caution">
    <text evidence="2">The sequence shown here is derived from an EMBL/GenBank/DDBJ whole genome shotgun (WGS) entry which is preliminary data.</text>
</comment>
<accession>A0AAW9QQD9</accession>
<dbReference type="RefSeq" id="WP_332293373.1">
    <property type="nucleotide sequence ID" value="NZ_JAZIBG010000060.1"/>
</dbReference>
<organism evidence="2 3">
    <name type="scientific">Aquincola agrisoli</name>
    <dbReference type="NCBI Taxonomy" id="3119538"/>
    <lineage>
        <taxon>Bacteria</taxon>
        <taxon>Pseudomonadati</taxon>
        <taxon>Pseudomonadota</taxon>
        <taxon>Betaproteobacteria</taxon>
        <taxon>Burkholderiales</taxon>
        <taxon>Sphaerotilaceae</taxon>
        <taxon>Aquincola</taxon>
    </lineage>
</organism>
<evidence type="ECO:0000313" key="2">
    <source>
        <dbReference type="EMBL" id="MEF7617614.1"/>
    </source>
</evidence>
<evidence type="ECO:0000313" key="3">
    <source>
        <dbReference type="Proteomes" id="UP001336250"/>
    </source>
</evidence>
<reference evidence="2 3" key="1">
    <citation type="submission" date="2024-02" db="EMBL/GenBank/DDBJ databases">
        <title>Genome sequence of Aquincola sp. MAHUQ-54.</title>
        <authorList>
            <person name="Huq M.A."/>
        </authorList>
    </citation>
    <scope>NUCLEOTIDE SEQUENCE [LARGE SCALE GENOMIC DNA]</scope>
    <source>
        <strain evidence="2 3">MAHUQ-54</strain>
    </source>
</reference>
<protein>
    <submittedName>
        <fullName evidence="2">Uncharacterized protein</fullName>
    </submittedName>
</protein>
<feature type="region of interest" description="Disordered" evidence="1">
    <location>
        <begin position="56"/>
        <end position="78"/>
    </location>
</feature>
<dbReference type="EMBL" id="JAZIBG010000060">
    <property type="protein sequence ID" value="MEF7617614.1"/>
    <property type="molecule type" value="Genomic_DNA"/>
</dbReference>
<evidence type="ECO:0000256" key="1">
    <source>
        <dbReference type="SAM" id="MobiDB-lite"/>
    </source>
</evidence>
<proteinExistence type="predicted"/>
<keyword evidence="3" id="KW-1185">Reference proteome</keyword>
<name>A0AAW9QQD9_9BURK</name>